<evidence type="ECO:0000313" key="2">
    <source>
        <dbReference type="Proteomes" id="UP000887013"/>
    </source>
</evidence>
<keyword evidence="2" id="KW-1185">Reference proteome</keyword>
<organism evidence="1 2">
    <name type="scientific">Nephila pilipes</name>
    <name type="common">Giant wood spider</name>
    <name type="synonym">Nephila maculata</name>
    <dbReference type="NCBI Taxonomy" id="299642"/>
    <lineage>
        <taxon>Eukaryota</taxon>
        <taxon>Metazoa</taxon>
        <taxon>Ecdysozoa</taxon>
        <taxon>Arthropoda</taxon>
        <taxon>Chelicerata</taxon>
        <taxon>Arachnida</taxon>
        <taxon>Araneae</taxon>
        <taxon>Araneomorphae</taxon>
        <taxon>Entelegynae</taxon>
        <taxon>Araneoidea</taxon>
        <taxon>Nephilidae</taxon>
        <taxon>Nephila</taxon>
    </lineage>
</organism>
<dbReference type="Proteomes" id="UP000887013">
    <property type="component" value="Unassembled WGS sequence"/>
</dbReference>
<gene>
    <name evidence="1" type="ORF">NPIL_396231</name>
</gene>
<accession>A0A8X6M8Q7</accession>
<reference evidence="1" key="1">
    <citation type="submission" date="2020-08" db="EMBL/GenBank/DDBJ databases">
        <title>Multicomponent nature underlies the extraordinary mechanical properties of spider dragline silk.</title>
        <authorList>
            <person name="Kono N."/>
            <person name="Nakamura H."/>
            <person name="Mori M."/>
            <person name="Yoshida Y."/>
            <person name="Ohtoshi R."/>
            <person name="Malay A.D."/>
            <person name="Moran D.A.P."/>
            <person name="Tomita M."/>
            <person name="Numata K."/>
            <person name="Arakawa K."/>
        </authorList>
    </citation>
    <scope>NUCLEOTIDE SEQUENCE</scope>
</reference>
<sequence length="89" mass="9816">MYDSHTMQCTISDRTNRSHEIRSLNNVTLPPCRFHKTVDSVRQDILRNVCSNRANSSTGGFYGLSPTARRNGVIKSGAALYIPETSAAT</sequence>
<dbReference type="EMBL" id="BMAW01042039">
    <property type="protein sequence ID" value="GFS32135.1"/>
    <property type="molecule type" value="Genomic_DNA"/>
</dbReference>
<protein>
    <submittedName>
        <fullName evidence="1">Uncharacterized protein</fullName>
    </submittedName>
</protein>
<comment type="caution">
    <text evidence="1">The sequence shown here is derived from an EMBL/GenBank/DDBJ whole genome shotgun (WGS) entry which is preliminary data.</text>
</comment>
<dbReference type="AlphaFoldDB" id="A0A8X6M8Q7"/>
<name>A0A8X6M8Q7_NEPPI</name>
<proteinExistence type="predicted"/>
<evidence type="ECO:0000313" key="1">
    <source>
        <dbReference type="EMBL" id="GFS32135.1"/>
    </source>
</evidence>